<evidence type="ECO:0000313" key="1">
    <source>
        <dbReference type="EMBL" id="NNJ25483.1"/>
    </source>
</evidence>
<dbReference type="RefSeq" id="WP_171185552.1">
    <property type="nucleotide sequence ID" value="NZ_WTPX01000038.1"/>
</dbReference>
<dbReference type="EMBL" id="WTPX01000038">
    <property type="protein sequence ID" value="NNJ25483.1"/>
    <property type="molecule type" value="Genomic_DNA"/>
</dbReference>
<keyword evidence="2" id="KW-1185">Reference proteome</keyword>
<sequence length="252" mass="26944">MSDRPPAVAPLPLSLSDLADETTQDAIYARVCRTGLDQPGWCVLNLGSGADGLDSLAFRRGMLRLVAGLSRRHRVDRGVDLAAVSAGRFDQQTSTRPHLDGGPSESLLVLGYEPTKVDSRFSTHDLAGFAADRGLTPSETLQQHNPMFPAADDLWADYENPTAAFDPATWRIAVVNNSSADPTIDSDVWRGVLHTAAVPTPDPAARRVVNSVMLAPAPFVSNPLSDDALEGFATTAPVLRRGYDAPDAEDDV</sequence>
<protein>
    <submittedName>
        <fullName evidence="1">Uncharacterized protein</fullName>
    </submittedName>
</protein>
<organism evidence="1 2">
    <name type="scientific">Alienimonas chondri</name>
    <dbReference type="NCBI Taxonomy" id="2681879"/>
    <lineage>
        <taxon>Bacteria</taxon>
        <taxon>Pseudomonadati</taxon>
        <taxon>Planctomycetota</taxon>
        <taxon>Planctomycetia</taxon>
        <taxon>Planctomycetales</taxon>
        <taxon>Planctomycetaceae</taxon>
        <taxon>Alienimonas</taxon>
    </lineage>
</organism>
<name>A0ABX1VBM9_9PLAN</name>
<reference evidence="1 2" key="1">
    <citation type="journal article" date="2020" name="Syst. Appl. Microbiol.">
        <title>Alienimonas chondri sp. nov., a novel planctomycete isolated from the biofilm of the red alga Chondrus crispus.</title>
        <authorList>
            <person name="Vitorino I."/>
            <person name="Albuquerque L."/>
            <person name="Wiegand S."/>
            <person name="Kallscheuer N."/>
            <person name="da Costa M.S."/>
            <person name="Lobo-da-Cunha A."/>
            <person name="Jogler C."/>
            <person name="Lage O.M."/>
        </authorList>
    </citation>
    <scope>NUCLEOTIDE SEQUENCE [LARGE SCALE GENOMIC DNA]</scope>
    <source>
        <strain evidence="1 2">LzC2</strain>
    </source>
</reference>
<gene>
    <name evidence="1" type="ORF">LzC2_15530</name>
</gene>
<accession>A0ABX1VBM9</accession>
<comment type="caution">
    <text evidence="1">The sequence shown here is derived from an EMBL/GenBank/DDBJ whole genome shotgun (WGS) entry which is preliminary data.</text>
</comment>
<proteinExistence type="predicted"/>
<evidence type="ECO:0000313" key="2">
    <source>
        <dbReference type="Proteomes" id="UP000609651"/>
    </source>
</evidence>
<dbReference type="Proteomes" id="UP000609651">
    <property type="component" value="Unassembled WGS sequence"/>
</dbReference>